<dbReference type="PANTHER" id="PTHR13246">
    <property type="entry name" value="ENDO BETA N-ACETYLGLUCOSAMINIDASE"/>
    <property type="match status" value="1"/>
</dbReference>
<dbReference type="SMART" id="SM00060">
    <property type="entry name" value="FN3"/>
    <property type="match status" value="2"/>
</dbReference>
<proteinExistence type="predicted"/>
<dbReference type="InterPro" id="IPR008979">
    <property type="entry name" value="Galactose-bd-like_sf"/>
</dbReference>
<gene>
    <name evidence="3" type="ORF">OJ996_07885</name>
</gene>
<dbReference type="Gene3D" id="2.60.120.260">
    <property type="entry name" value="Galactose-binding domain-like"/>
    <property type="match status" value="3"/>
</dbReference>
<dbReference type="PANTHER" id="PTHR13246:SF1">
    <property type="entry name" value="CYTOSOLIC ENDO-BETA-N-ACETYLGLUCOSAMINIDASE"/>
    <property type="match status" value="1"/>
</dbReference>
<dbReference type="Gene3D" id="3.20.20.80">
    <property type="entry name" value="Glycosidases"/>
    <property type="match status" value="1"/>
</dbReference>
<feature type="domain" description="Fibronectin type-III" evidence="2">
    <location>
        <begin position="1091"/>
        <end position="1181"/>
    </location>
</feature>
<dbReference type="InterPro" id="IPR005201">
    <property type="entry name" value="TIM_ENGase"/>
</dbReference>
<feature type="signal peptide" evidence="1">
    <location>
        <begin position="1"/>
        <end position="26"/>
    </location>
</feature>
<dbReference type="InterPro" id="IPR036116">
    <property type="entry name" value="FN3_sf"/>
</dbReference>
<name>A0ABT3G0Y2_9BACT</name>
<dbReference type="CDD" id="cd00063">
    <property type="entry name" value="FN3"/>
    <property type="match status" value="2"/>
</dbReference>
<evidence type="ECO:0000256" key="1">
    <source>
        <dbReference type="SAM" id="SignalP"/>
    </source>
</evidence>
<dbReference type="InterPro" id="IPR003961">
    <property type="entry name" value="FN3_dom"/>
</dbReference>
<evidence type="ECO:0000313" key="4">
    <source>
        <dbReference type="Proteomes" id="UP001165653"/>
    </source>
</evidence>
<dbReference type="PROSITE" id="PS50853">
    <property type="entry name" value="FN3"/>
    <property type="match status" value="2"/>
</dbReference>
<dbReference type="EMBL" id="JAPDDR010000003">
    <property type="protein sequence ID" value="MCW1913489.1"/>
    <property type="molecule type" value="Genomic_DNA"/>
</dbReference>
<dbReference type="SUPFAM" id="SSF49785">
    <property type="entry name" value="Galactose-binding domain-like"/>
    <property type="match status" value="2"/>
</dbReference>
<dbReference type="Proteomes" id="UP001165653">
    <property type="component" value="Unassembled WGS sequence"/>
</dbReference>
<accession>A0ABT3G0Y2</accession>
<dbReference type="InterPro" id="IPR013783">
    <property type="entry name" value="Ig-like_fold"/>
</dbReference>
<dbReference type="Pfam" id="PF00041">
    <property type="entry name" value="fn3"/>
    <property type="match status" value="1"/>
</dbReference>
<reference evidence="3" key="1">
    <citation type="submission" date="2022-10" db="EMBL/GenBank/DDBJ databases">
        <title>Luteolibacter sp. GHJ8, whole genome shotgun sequencing project.</title>
        <authorList>
            <person name="Zhao G."/>
            <person name="Shen L."/>
        </authorList>
    </citation>
    <scope>NUCLEOTIDE SEQUENCE</scope>
    <source>
        <strain evidence="3">GHJ8</strain>
    </source>
</reference>
<evidence type="ECO:0000259" key="2">
    <source>
        <dbReference type="PROSITE" id="PS50853"/>
    </source>
</evidence>
<sequence>MKNPGPLTALLAVLCGVLCFSGSASAQYEAVPQSRRWHPAEILTWSPATDPFAPYNRGTVPLANRFTPPTAAVNPALNALWNVNSHARPGEARVQAVTTFNTIPSGSPNGWRSTRLYAPSIWQYTDNMVFWGSSDRDNRTIMCPTAHMIDAAHRNGVRIYGKIFFHWNSSPDNAALQRIRDLIQKNGSTFPVADKLVEAAIYFGFDGWFINQENYQTNGTDAQNMRDFLVYFRTRAAAQGAPHLKITWYDAMAENGSRSFQNAFTSQNDGYMKSGTLVTDTGNTLAAHEMFLNFWWYYNSSNLTNSRSLAQTRGVNPYDLYAGIWTENYRTYGKTPDPNSAGNLDISWPYLFPEGQPHNTSVALFGAETPYVKGSSPETVANQDQIYWSGPNGDPSNTLPAEGSSTPNWFGMAHYIPANSPLTSLPFVTNFNVGQGRFYKINGTTVMSGPWTNLGVQDVLPTWRWLVQSTGAKTLVPSLDFAEAYYGGSSLKVTGSLAANLAQEVKLYQARLPVASNTNLRLIYKPSAITAAQVQIGYAFEDAPAVMHYTTAHTAASATAWNTVDFSLGSHAGRSLALITLRFNSSAALASYTANIGRIQISNGSAVAPAAPSAITLEGKSRNPDEAFSTSLRLRWTASSSPVLYYNIYHRKDQSVGAPRLWLGATPNRYFFAQDVRRFGSESGGYIEVEAVAPDHAVSPLAVTAQPTFTFESFPNLHHPLITGYPLASPLTVIGSGEVANMTRAFDDNIATFAEPGGASGAWVGLDLGAGHARQVVAVQFVPRANWASRMMNGVFQGSNTADFSSGVVELAKVNWIAPQDVPTTLLVNNATAFRYVRYLSPNDGYANVAEIKFFGPGAAQAPPKPLALQATNSGSTATLTWRPPASGMAYGYDLKRSSVNGGGYTVIASDLGTTSFQDTGLTNGATYYYAVSARNEAGESANSDRLILNPLSANRLNGTIIGTDGSWDGTSTKQKVFDNSLATFFDAQLPDGAWTGLDLGTPRKITAIRYSPRNGTTNWLDRMIGGVFQAADNPAFNNPVTLFKVPVAPTFNVYTSAAVGDEARYRYVRYLSPNGGHCNVSEIQFYGVLPPSPPGALALTGEGSSASLTWNQSSFAVSYRLKRSTTSGGPYQTIASDLTVRSFQDSGLDPQATYYYVVSAVNEAGEGVNSGELARHNPFNAWIVSSGGNPVLPHAGFDADLDGDGIANGVEYMTPEGVKIRESSGTRGVSALIRNDPGVITTLWESVDLSAWSQVSYANATDQSDVPAGFRRVESALPPASGNAPVFYRFRFSR</sequence>
<comment type="caution">
    <text evidence="3">The sequence shown here is derived from an EMBL/GenBank/DDBJ whole genome shotgun (WGS) entry which is preliminary data.</text>
</comment>
<feature type="chain" id="PRO_5045131668" evidence="1">
    <location>
        <begin position="27"/>
        <end position="1295"/>
    </location>
</feature>
<dbReference type="SUPFAM" id="SSF49265">
    <property type="entry name" value="Fibronectin type III"/>
    <property type="match status" value="1"/>
</dbReference>
<evidence type="ECO:0000313" key="3">
    <source>
        <dbReference type="EMBL" id="MCW1913489.1"/>
    </source>
</evidence>
<dbReference type="Pfam" id="PF03644">
    <property type="entry name" value="Glyco_hydro_85"/>
    <property type="match status" value="1"/>
</dbReference>
<keyword evidence="4" id="KW-1185">Reference proteome</keyword>
<dbReference type="RefSeq" id="WP_264512990.1">
    <property type="nucleotide sequence ID" value="NZ_JAPDDR010000003.1"/>
</dbReference>
<organism evidence="3 4">
    <name type="scientific">Luteolibacter rhizosphaerae</name>
    <dbReference type="NCBI Taxonomy" id="2989719"/>
    <lineage>
        <taxon>Bacteria</taxon>
        <taxon>Pseudomonadati</taxon>
        <taxon>Verrucomicrobiota</taxon>
        <taxon>Verrucomicrobiia</taxon>
        <taxon>Verrucomicrobiales</taxon>
        <taxon>Verrucomicrobiaceae</taxon>
        <taxon>Luteolibacter</taxon>
    </lineage>
</organism>
<dbReference type="InterPro" id="IPR032979">
    <property type="entry name" value="ENGase"/>
</dbReference>
<feature type="domain" description="Fibronectin type-III" evidence="2">
    <location>
        <begin position="863"/>
        <end position="954"/>
    </location>
</feature>
<keyword evidence="1" id="KW-0732">Signal</keyword>
<dbReference type="Gene3D" id="2.60.40.10">
    <property type="entry name" value="Immunoglobulins"/>
    <property type="match status" value="3"/>
</dbReference>
<protein>
    <submittedName>
        <fullName evidence="3">Fibronectin type III domain-containing protein</fullName>
    </submittedName>
</protein>